<feature type="region of interest" description="Disordered" evidence="1">
    <location>
        <begin position="1"/>
        <end position="29"/>
    </location>
</feature>
<accession>A0A398AKY3</accession>
<gene>
    <name evidence="2" type="ORF">BRARA_B03013</name>
</gene>
<organism evidence="2 3">
    <name type="scientific">Brassica campestris</name>
    <name type="common">Field mustard</name>
    <dbReference type="NCBI Taxonomy" id="3711"/>
    <lineage>
        <taxon>Eukaryota</taxon>
        <taxon>Viridiplantae</taxon>
        <taxon>Streptophyta</taxon>
        <taxon>Embryophyta</taxon>
        <taxon>Tracheophyta</taxon>
        <taxon>Spermatophyta</taxon>
        <taxon>Magnoliopsida</taxon>
        <taxon>eudicotyledons</taxon>
        <taxon>Gunneridae</taxon>
        <taxon>Pentapetalae</taxon>
        <taxon>rosids</taxon>
        <taxon>malvids</taxon>
        <taxon>Brassicales</taxon>
        <taxon>Brassicaceae</taxon>
        <taxon>Brassiceae</taxon>
        <taxon>Brassica</taxon>
    </lineage>
</organism>
<protein>
    <submittedName>
        <fullName evidence="2">Uncharacterized protein</fullName>
    </submittedName>
</protein>
<sequence>MYMGREYLMSRSKSMASVGTRRVRDSAERRSKRISEVVMAFANRARPLRRRTEMAISSSSDGTATEGRGRQSMSTKRTKAVRLREESIAIVVKLS</sequence>
<evidence type="ECO:0000313" key="3">
    <source>
        <dbReference type="Proteomes" id="UP000264353"/>
    </source>
</evidence>
<evidence type="ECO:0000313" key="2">
    <source>
        <dbReference type="EMBL" id="RID76013.1"/>
    </source>
</evidence>
<dbReference type="EMBL" id="CM010629">
    <property type="protein sequence ID" value="RID76013.1"/>
    <property type="molecule type" value="Genomic_DNA"/>
</dbReference>
<reference evidence="2 3" key="1">
    <citation type="submission" date="2018-06" db="EMBL/GenBank/DDBJ databases">
        <title>WGS assembly of Brassica rapa FPsc.</title>
        <authorList>
            <person name="Bowman J."/>
            <person name="Kohchi T."/>
            <person name="Yamato K."/>
            <person name="Jenkins J."/>
            <person name="Shu S."/>
            <person name="Ishizaki K."/>
            <person name="Yamaoka S."/>
            <person name="Nishihama R."/>
            <person name="Nakamura Y."/>
            <person name="Berger F."/>
            <person name="Adam C."/>
            <person name="Aki S."/>
            <person name="Althoff F."/>
            <person name="Araki T."/>
            <person name="Arteaga-Vazquez M."/>
            <person name="Balasubrmanian S."/>
            <person name="Bauer D."/>
            <person name="Boehm C."/>
            <person name="Briginshaw L."/>
            <person name="Caballero-Perez J."/>
            <person name="Catarino B."/>
            <person name="Chen F."/>
            <person name="Chiyoda S."/>
            <person name="Chovatia M."/>
            <person name="Davies K."/>
            <person name="Delmans M."/>
            <person name="Demura T."/>
            <person name="Dierschke T."/>
            <person name="Dolan L."/>
            <person name="Dorantes-Acosta A."/>
            <person name="Eklund D."/>
            <person name="Florent S."/>
            <person name="Flores-Sandoval E."/>
            <person name="Fujiyama A."/>
            <person name="Fukuzawa H."/>
            <person name="Galik B."/>
            <person name="Grimanelli D."/>
            <person name="Grimwood J."/>
            <person name="Grossniklaus U."/>
            <person name="Hamada T."/>
            <person name="Haseloff J."/>
            <person name="Hetherington A."/>
            <person name="Higo A."/>
            <person name="Hirakawa Y."/>
            <person name="Hundley H."/>
            <person name="Ikeda Y."/>
            <person name="Inoue K."/>
            <person name="Inoue S."/>
            <person name="Ishida S."/>
            <person name="Jia Q."/>
            <person name="Kakita M."/>
            <person name="Kanazawa T."/>
            <person name="Kawai Y."/>
            <person name="Kawashima T."/>
            <person name="Kennedy M."/>
            <person name="Kinose K."/>
            <person name="Kinoshita T."/>
            <person name="Kohara Y."/>
            <person name="Koide E."/>
            <person name="Komatsu K."/>
            <person name="Kopischke S."/>
            <person name="Kubo M."/>
            <person name="Kyozuka J."/>
            <person name="Lagercrantz U."/>
            <person name="Lin S."/>
            <person name="Lindquist E."/>
            <person name="Lipzen A."/>
            <person name="Lu C."/>
            <person name="Luna E."/>
            <person name="Martienssen R."/>
            <person name="Minamino N."/>
            <person name="Mizutani M."/>
            <person name="Mizutani M."/>
            <person name="Mochizuki N."/>
            <person name="Monte I."/>
            <person name="Mosher R."/>
            <person name="Nagasaki H."/>
            <person name="Nakagami H."/>
            <person name="Naramoto S."/>
            <person name="Nishitani K."/>
            <person name="Ohtani M."/>
            <person name="Okamoto T."/>
            <person name="Okumura M."/>
            <person name="Phillips J."/>
            <person name="Pollak B."/>
            <person name="Reinders A."/>
            <person name="Roevekamp M."/>
            <person name="Sano R."/>
            <person name="Sawa S."/>
            <person name="Schmid M."/>
            <person name="Shirakawa M."/>
            <person name="Solano R."/>
            <person name="Spunde A."/>
            <person name="Suetsugu N."/>
            <person name="Sugano S."/>
            <person name="Sugiyama A."/>
            <person name="Sun R."/>
            <person name="Suzuki Y."/>
            <person name="Takenaka M."/>
            <person name="Takezawa D."/>
            <person name="Tomogane H."/>
            <person name="Tsuzuki M."/>
            <person name="Ueda T."/>
            <person name="Umeda M."/>
            <person name="Ward J."/>
            <person name="Watanabe Y."/>
            <person name="Yazaki K."/>
            <person name="Yokoyama R."/>
            <person name="Yoshitake Y."/>
            <person name="Yotsui I."/>
            <person name="Zachgo S."/>
            <person name="Schmutz J."/>
        </authorList>
    </citation>
    <scope>NUCLEOTIDE SEQUENCE [LARGE SCALE GENOMIC DNA]</scope>
    <source>
        <strain evidence="3">cv. B-3</strain>
    </source>
</reference>
<proteinExistence type="predicted"/>
<evidence type="ECO:0000256" key="1">
    <source>
        <dbReference type="SAM" id="MobiDB-lite"/>
    </source>
</evidence>
<name>A0A398AKY3_BRACM</name>
<dbReference type="AlphaFoldDB" id="A0A398AKY3"/>
<dbReference type="Proteomes" id="UP000264353">
    <property type="component" value="Chromosome A2"/>
</dbReference>
<feature type="region of interest" description="Disordered" evidence="1">
    <location>
        <begin position="49"/>
        <end position="80"/>
    </location>
</feature>